<dbReference type="InterPro" id="IPR011545">
    <property type="entry name" value="DEAD/DEAH_box_helicase_dom"/>
</dbReference>
<evidence type="ECO:0000256" key="1">
    <source>
        <dbReference type="SAM" id="MobiDB-lite"/>
    </source>
</evidence>
<dbReference type="InterPro" id="IPR027417">
    <property type="entry name" value="P-loop_NTPase"/>
</dbReference>
<evidence type="ECO:0000313" key="4">
    <source>
        <dbReference type="Proteomes" id="UP000334820"/>
    </source>
</evidence>
<dbReference type="GO" id="GO:0005524">
    <property type="term" value="F:ATP binding"/>
    <property type="evidence" value="ECO:0007669"/>
    <property type="project" value="InterPro"/>
</dbReference>
<organism evidence="3 4">
    <name type="scientific">Thermogemmatispora aurantia</name>
    <dbReference type="NCBI Taxonomy" id="2045279"/>
    <lineage>
        <taxon>Bacteria</taxon>
        <taxon>Bacillati</taxon>
        <taxon>Chloroflexota</taxon>
        <taxon>Ktedonobacteria</taxon>
        <taxon>Thermogemmatisporales</taxon>
        <taxon>Thermogemmatisporaceae</taxon>
        <taxon>Thermogemmatispora</taxon>
    </lineage>
</organism>
<feature type="region of interest" description="Disordered" evidence="1">
    <location>
        <begin position="24"/>
        <end position="44"/>
    </location>
</feature>
<dbReference type="Pfam" id="PF00270">
    <property type="entry name" value="DEAD"/>
    <property type="match status" value="1"/>
</dbReference>
<name>A0A5J4K9S3_9CHLR</name>
<gene>
    <name evidence="3" type="ORF">KTAU_20740</name>
</gene>
<feature type="domain" description="Helicase ATP-binding" evidence="2">
    <location>
        <begin position="55"/>
        <end position="281"/>
    </location>
</feature>
<dbReference type="PANTHER" id="PTHR47962">
    <property type="entry name" value="ATP-DEPENDENT HELICASE LHR-RELATED-RELATED"/>
    <property type="match status" value="1"/>
</dbReference>
<dbReference type="GO" id="GO:0003677">
    <property type="term" value="F:DNA binding"/>
    <property type="evidence" value="ECO:0007669"/>
    <property type="project" value="TreeGrafter"/>
</dbReference>
<feature type="region of interest" description="Disordered" evidence="1">
    <location>
        <begin position="489"/>
        <end position="508"/>
    </location>
</feature>
<sequence length="887" mass="101021">MLTVTVQPYDERLWLGEHPLALTGSVPPARPEQGAGQSGGASPEEESRLLYHQWRMYQASAPLVINTHATGTGKTLGALLRLLGRVRQIGLDQLTPRLGDTLFIAPTNELIDQHVRSASEFCRRYGLPYQVIPVTRDHLQKSWQKLPAEERSRRGWHLRQLLSDPVTARQEDVSTAQATIFVTNPDIFYYILTASYNRFDRGELLTDLLRNFGLVIIDEVHYYSPRQLAAFLFFLKLSAFCGYFSNSDVLDSPRQICLLTATPSPAMRRFLEQLGIKTEWIEPQDPVPKAWADKVRPVRALTAVELEIYSAGELGGGQGTQRQTGDALLSLVQHLWPRLRQLLEAQPADGFPVEGAILSNSLRTINLIYRELRARWPAAGERIGRITGPQGTQAREEARECQLILATPTVDIGYNFERTRAGQGIPPTATRKPRPSLDFLLFDAWSGDELLQRLGRVGRVLALPAGEDCGPCRAWVVVDQETYRLFEGHLGGGNAASESRPDPSRDGKTIDRATLAKLAAQMPTRQDLTAYVRSGVIAEFFRTLGLLGQGMADEELPLLDSFLQDLQQLFVGEDGQRQRPLTYRQLRAWLREYEERAEVYGGFTHIPAAAFERFAALLDRREPKQDDPLIPYLRAFEKRILSILQKRQERPRSSREALLWLKEDLSIYFREHARWTFREGFETPQVLVFDPQHWLSDEDVTSYDLFHILRSYDATFYSTAQDWQQACFPKEQQRQVSIPEEVVLFCRLQTLREKPRQVGLRLEVPEHSQAEWEAAWAYRPAALWGLRPQFINDDTGLPACVRSCFQERFVPAFVAAEKSSTVAWLIALRQKARFFPVALDISFADRTARYQAVLGPLAWQLAAEIPRWALERDRRRGQQGESDPLFF</sequence>
<dbReference type="PANTHER" id="PTHR47962:SF5">
    <property type="entry name" value="ATP-DEPENDENT HELICASE LHR-RELATED"/>
    <property type="match status" value="1"/>
</dbReference>
<dbReference type="Proteomes" id="UP000334820">
    <property type="component" value="Unassembled WGS sequence"/>
</dbReference>
<accession>A0A5J4K9S3</accession>
<dbReference type="RefSeq" id="WP_151728199.1">
    <property type="nucleotide sequence ID" value="NZ_BKZV01000002.1"/>
</dbReference>
<dbReference type="SUPFAM" id="SSF52540">
    <property type="entry name" value="P-loop containing nucleoside triphosphate hydrolases"/>
    <property type="match status" value="1"/>
</dbReference>
<dbReference type="GO" id="GO:0016887">
    <property type="term" value="F:ATP hydrolysis activity"/>
    <property type="evidence" value="ECO:0007669"/>
    <property type="project" value="TreeGrafter"/>
</dbReference>
<dbReference type="PROSITE" id="PS51192">
    <property type="entry name" value="HELICASE_ATP_BIND_1"/>
    <property type="match status" value="1"/>
</dbReference>
<dbReference type="SMART" id="SM00487">
    <property type="entry name" value="DEXDc"/>
    <property type="match status" value="1"/>
</dbReference>
<dbReference type="Gene3D" id="3.40.50.300">
    <property type="entry name" value="P-loop containing nucleotide triphosphate hydrolases"/>
    <property type="match status" value="1"/>
</dbReference>
<dbReference type="NCBIfam" id="TIGR03158">
    <property type="entry name" value="cas3_cyano"/>
    <property type="match status" value="1"/>
</dbReference>
<feature type="compositionally biased region" description="Basic and acidic residues" evidence="1">
    <location>
        <begin position="499"/>
        <end position="508"/>
    </location>
</feature>
<protein>
    <recommendedName>
        <fullName evidence="2">Helicase ATP-binding domain-containing protein</fullName>
    </recommendedName>
</protein>
<dbReference type="EMBL" id="BKZV01000002">
    <property type="protein sequence ID" value="GER83437.1"/>
    <property type="molecule type" value="Genomic_DNA"/>
</dbReference>
<keyword evidence="4" id="KW-1185">Reference proteome</keyword>
<comment type="caution">
    <text evidence="3">The sequence shown here is derived from an EMBL/GenBank/DDBJ whole genome shotgun (WGS) entry which is preliminary data.</text>
</comment>
<proteinExistence type="predicted"/>
<reference evidence="3 4" key="1">
    <citation type="journal article" date="2019" name="Int. J. Syst. Evol. Microbiol.">
        <title>Thermogemmatispora aurantia sp. nov. and Thermogemmatispora argillosa sp. nov., within the class Ktedonobacteria, and emended description of the genus Thermogemmatispora.</title>
        <authorList>
            <person name="Zheng Y."/>
            <person name="Wang C.M."/>
            <person name="Sakai Y."/>
            <person name="Abe K."/>
            <person name="Yokota A."/>
            <person name="Yabe S."/>
        </authorList>
    </citation>
    <scope>NUCLEOTIDE SEQUENCE [LARGE SCALE GENOMIC DNA]</scope>
    <source>
        <strain evidence="3 4">A1-2</strain>
    </source>
</reference>
<dbReference type="InterPro" id="IPR052511">
    <property type="entry name" value="ATP-dep_Helicase"/>
</dbReference>
<dbReference type="InterPro" id="IPR014001">
    <property type="entry name" value="Helicase_ATP-bd"/>
</dbReference>
<dbReference type="InterPro" id="IPR017575">
    <property type="entry name" value="CRISPR-assoc_helicase_Cas3"/>
</dbReference>
<evidence type="ECO:0000259" key="2">
    <source>
        <dbReference type="PROSITE" id="PS51192"/>
    </source>
</evidence>
<evidence type="ECO:0000313" key="3">
    <source>
        <dbReference type="EMBL" id="GER83437.1"/>
    </source>
</evidence>
<dbReference type="AlphaFoldDB" id="A0A5J4K9S3"/>